<feature type="region of interest" description="Disordered" evidence="27">
    <location>
        <begin position="429"/>
        <end position="451"/>
    </location>
</feature>
<keyword evidence="16" id="KW-0206">Cytoskeleton</keyword>
<dbReference type="InterPro" id="IPR017441">
    <property type="entry name" value="Protein_kinase_ATP_BS"/>
</dbReference>
<evidence type="ECO:0000256" key="10">
    <source>
        <dbReference type="ARBA" id="ARBA00022679"/>
    </source>
</evidence>
<dbReference type="InterPro" id="IPR050117">
    <property type="entry name" value="MAPK"/>
</dbReference>
<evidence type="ECO:0000256" key="9">
    <source>
        <dbReference type="ARBA" id="ARBA00022553"/>
    </source>
</evidence>
<dbReference type="PROSITE" id="PS50011">
    <property type="entry name" value="PROTEIN_KINASE_DOM"/>
    <property type="match status" value="1"/>
</dbReference>
<keyword evidence="18" id="KW-0966">Cell projection</keyword>
<evidence type="ECO:0000256" key="1">
    <source>
        <dbReference type="ARBA" id="ARBA00001946"/>
    </source>
</evidence>
<evidence type="ECO:0000256" key="5">
    <source>
        <dbReference type="ARBA" id="ARBA00006485"/>
    </source>
</evidence>
<dbReference type="OrthoDB" id="2158884at2759"/>
<dbReference type="CDD" id="cd07830">
    <property type="entry name" value="STKc_MAK_like"/>
    <property type="match status" value="1"/>
</dbReference>
<evidence type="ECO:0000313" key="29">
    <source>
        <dbReference type="EMBL" id="VVB08051.1"/>
    </source>
</evidence>
<comment type="subcellular location">
    <subcellularLocation>
        <location evidence="3">Cell projection</location>
        <location evidence="3">Cilium</location>
    </subcellularLocation>
    <subcellularLocation>
        <location evidence="4">Cytoplasm</location>
        <location evidence="4">Cytoskeleton</location>
    </subcellularLocation>
    <subcellularLocation>
        <location evidence="2">Nucleus</location>
    </subcellularLocation>
</comment>
<keyword evidence="14 25" id="KW-0067">ATP-binding</keyword>
<dbReference type="InterPro" id="IPR011009">
    <property type="entry name" value="Kinase-like_dom_sf"/>
</dbReference>
<dbReference type="Proteomes" id="UP000489600">
    <property type="component" value="Unassembled WGS sequence"/>
</dbReference>
<evidence type="ECO:0000256" key="15">
    <source>
        <dbReference type="ARBA" id="ARBA00022842"/>
    </source>
</evidence>
<comment type="similarity">
    <text evidence="6">Belongs to the protein kinase superfamily. CMGC Ser/Thr protein kinase family. MAP kinase subfamily.</text>
</comment>
<evidence type="ECO:0000256" key="17">
    <source>
        <dbReference type="ARBA" id="ARBA00023242"/>
    </source>
</evidence>
<dbReference type="GO" id="GO:0004707">
    <property type="term" value="F:MAP kinase activity"/>
    <property type="evidence" value="ECO:0007669"/>
    <property type="project" value="UniProtKB-EC"/>
</dbReference>
<dbReference type="Gene3D" id="1.10.510.10">
    <property type="entry name" value="Transferase(Phosphotransferase) domain 1"/>
    <property type="match status" value="1"/>
</dbReference>
<feature type="domain" description="Protein kinase" evidence="28">
    <location>
        <begin position="1"/>
        <end position="277"/>
    </location>
</feature>
<keyword evidence="7" id="KW-0963">Cytoplasm</keyword>
<dbReference type="PROSITE" id="PS00108">
    <property type="entry name" value="PROTEIN_KINASE_ST"/>
    <property type="match status" value="1"/>
</dbReference>
<feature type="binding site" evidence="25">
    <location>
        <position position="27"/>
    </location>
    <ligand>
        <name>ATP</name>
        <dbReference type="ChEBI" id="CHEBI:30616"/>
    </ligand>
</feature>
<keyword evidence="13" id="KW-0418">Kinase</keyword>
<dbReference type="FunFam" id="3.30.200.20:FF:000071">
    <property type="entry name" value="serine/threonine-protein kinase MAK isoform X1"/>
    <property type="match status" value="1"/>
</dbReference>
<dbReference type="InterPro" id="IPR008271">
    <property type="entry name" value="Ser/Thr_kinase_AS"/>
</dbReference>
<evidence type="ECO:0000256" key="3">
    <source>
        <dbReference type="ARBA" id="ARBA00004138"/>
    </source>
</evidence>
<reference evidence="29" key="1">
    <citation type="submission" date="2019-07" db="EMBL/GenBank/DDBJ databases">
        <authorList>
            <person name="Dittberner H."/>
        </authorList>
    </citation>
    <scope>NUCLEOTIDE SEQUENCE [LARGE SCALE GENOMIC DNA]</scope>
</reference>
<dbReference type="GO" id="GO:0005634">
    <property type="term" value="C:nucleus"/>
    <property type="evidence" value="ECO:0007669"/>
    <property type="project" value="UniProtKB-SubCell"/>
</dbReference>
<keyword evidence="12 25" id="KW-0547">Nucleotide-binding</keyword>
<comment type="catalytic activity">
    <reaction evidence="21">
        <text>L-threonyl-[protein] + ATP = O-phospho-L-threonyl-[protein] + ADP + H(+)</text>
        <dbReference type="Rhea" id="RHEA:46608"/>
        <dbReference type="Rhea" id="RHEA-COMP:11060"/>
        <dbReference type="Rhea" id="RHEA-COMP:11605"/>
        <dbReference type="ChEBI" id="CHEBI:15378"/>
        <dbReference type="ChEBI" id="CHEBI:30013"/>
        <dbReference type="ChEBI" id="CHEBI:30616"/>
        <dbReference type="ChEBI" id="CHEBI:61977"/>
        <dbReference type="ChEBI" id="CHEBI:456216"/>
        <dbReference type="EC" id="2.7.11.1"/>
    </reaction>
</comment>
<evidence type="ECO:0000256" key="24">
    <source>
        <dbReference type="ARBA" id="ARBA00048679"/>
    </source>
</evidence>
<comment type="catalytic activity">
    <reaction evidence="22">
        <text>L-seryl-[protein] + ATP = O-phospho-L-seryl-[protein] + ADP + H(+)</text>
        <dbReference type="Rhea" id="RHEA:17989"/>
        <dbReference type="Rhea" id="RHEA-COMP:9863"/>
        <dbReference type="Rhea" id="RHEA-COMP:11604"/>
        <dbReference type="ChEBI" id="CHEBI:15378"/>
        <dbReference type="ChEBI" id="CHEBI:29999"/>
        <dbReference type="ChEBI" id="CHEBI:30616"/>
        <dbReference type="ChEBI" id="CHEBI:83421"/>
        <dbReference type="ChEBI" id="CHEBI:456216"/>
        <dbReference type="EC" id="2.7.11.24"/>
    </reaction>
</comment>
<protein>
    <recommendedName>
        <fullName evidence="28">Protein kinase domain-containing protein</fullName>
    </recommendedName>
</protein>
<gene>
    <name evidence="29" type="ORF">ANE_LOCUS18495</name>
</gene>
<name>A0A565C343_9BRAS</name>
<evidence type="ECO:0000256" key="25">
    <source>
        <dbReference type="PROSITE-ProRule" id="PRU10141"/>
    </source>
</evidence>
<dbReference type="PANTHER" id="PTHR24055">
    <property type="entry name" value="MITOGEN-ACTIVATED PROTEIN KINASE"/>
    <property type="match status" value="1"/>
</dbReference>
<keyword evidence="15" id="KW-0460">Magnesium</keyword>
<evidence type="ECO:0000256" key="8">
    <source>
        <dbReference type="ARBA" id="ARBA00022527"/>
    </source>
</evidence>
<keyword evidence="10" id="KW-0808">Transferase</keyword>
<keyword evidence="8 26" id="KW-0723">Serine/threonine-protein kinase</keyword>
<dbReference type="FunFam" id="1.10.510.10:FF:000104">
    <property type="entry name" value="serine/threonine-protein kinase MAK isoform X1"/>
    <property type="match status" value="1"/>
</dbReference>
<evidence type="ECO:0000256" key="7">
    <source>
        <dbReference type="ARBA" id="ARBA00022490"/>
    </source>
</evidence>
<dbReference type="EMBL" id="CABITT030000006">
    <property type="protein sequence ID" value="VVB08051.1"/>
    <property type="molecule type" value="Genomic_DNA"/>
</dbReference>
<evidence type="ECO:0000256" key="21">
    <source>
        <dbReference type="ARBA" id="ARBA00047899"/>
    </source>
</evidence>
<evidence type="ECO:0000256" key="20">
    <source>
        <dbReference type="ARBA" id="ARBA00047811"/>
    </source>
</evidence>
<evidence type="ECO:0000256" key="16">
    <source>
        <dbReference type="ARBA" id="ARBA00023212"/>
    </source>
</evidence>
<dbReference type="AlphaFoldDB" id="A0A565C343"/>
<evidence type="ECO:0000256" key="23">
    <source>
        <dbReference type="ARBA" id="ARBA00048367"/>
    </source>
</evidence>
<keyword evidence="9" id="KW-0597">Phosphoprotein</keyword>
<dbReference type="Pfam" id="PF00069">
    <property type="entry name" value="Pkinase"/>
    <property type="match status" value="1"/>
</dbReference>
<organism evidence="29 30">
    <name type="scientific">Arabis nemorensis</name>
    <dbReference type="NCBI Taxonomy" id="586526"/>
    <lineage>
        <taxon>Eukaryota</taxon>
        <taxon>Viridiplantae</taxon>
        <taxon>Streptophyta</taxon>
        <taxon>Embryophyta</taxon>
        <taxon>Tracheophyta</taxon>
        <taxon>Spermatophyta</taxon>
        <taxon>Magnoliopsida</taxon>
        <taxon>eudicotyledons</taxon>
        <taxon>Gunneridae</taxon>
        <taxon>Pentapetalae</taxon>
        <taxon>rosids</taxon>
        <taxon>malvids</taxon>
        <taxon>Brassicales</taxon>
        <taxon>Brassicaceae</taxon>
        <taxon>Arabideae</taxon>
        <taxon>Arabis</taxon>
    </lineage>
</organism>
<keyword evidence="11" id="KW-0479">Metal-binding</keyword>
<proteinExistence type="inferred from homology"/>
<dbReference type="GO" id="GO:0046872">
    <property type="term" value="F:metal ion binding"/>
    <property type="evidence" value="ECO:0007669"/>
    <property type="project" value="UniProtKB-KW"/>
</dbReference>
<comment type="caution">
    <text evidence="29">The sequence shown here is derived from an EMBL/GenBank/DDBJ whole genome shotgun (WGS) entry which is preliminary data.</text>
</comment>
<evidence type="ECO:0000256" key="13">
    <source>
        <dbReference type="ARBA" id="ARBA00022777"/>
    </source>
</evidence>
<evidence type="ECO:0000313" key="30">
    <source>
        <dbReference type="Proteomes" id="UP000489600"/>
    </source>
</evidence>
<evidence type="ECO:0000256" key="18">
    <source>
        <dbReference type="ARBA" id="ARBA00023273"/>
    </source>
</evidence>
<evidence type="ECO:0000256" key="22">
    <source>
        <dbReference type="ARBA" id="ARBA00048312"/>
    </source>
</evidence>
<dbReference type="SUPFAM" id="SSF56112">
    <property type="entry name" value="Protein kinase-like (PK-like)"/>
    <property type="match status" value="1"/>
</dbReference>
<accession>A0A565C343</accession>
<dbReference type="PROSITE" id="PS00107">
    <property type="entry name" value="PROTEIN_KINASE_ATP"/>
    <property type="match status" value="1"/>
</dbReference>
<dbReference type="GO" id="GO:0005524">
    <property type="term" value="F:ATP binding"/>
    <property type="evidence" value="ECO:0007669"/>
    <property type="project" value="UniProtKB-UniRule"/>
</dbReference>
<keyword evidence="30" id="KW-1185">Reference proteome</keyword>
<comment type="catalytic activity">
    <reaction evidence="24">
        <text>L-seryl-[protein] + ATP = O-phospho-L-seryl-[protein] + ADP + H(+)</text>
        <dbReference type="Rhea" id="RHEA:17989"/>
        <dbReference type="Rhea" id="RHEA-COMP:9863"/>
        <dbReference type="Rhea" id="RHEA-COMP:11604"/>
        <dbReference type="ChEBI" id="CHEBI:15378"/>
        <dbReference type="ChEBI" id="CHEBI:29999"/>
        <dbReference type="ChEBI" id="CHEBI:30616"/>
        <dbReference type="ChEBI" id="CHEBI:83421"/>
        <dbReference type="ChEBI" id="CHEBI:456216"/>
        <dbReference type="EC" id="2.7.11.1"/>
    </reaction>
</comment>
<dbReference type="InterPro" id="IPR000719">
    <property type="entry name" value="Prot_kinase_dom"/>
</dbReference>
<comment type="cofactor">
    <cofactor evidence="1">
        <name>Mg(2+)</name>
        <dbReference type="ChEBI" id="CHEBI:18420"/>
    </cofactor>
</comment>
<dbReference type="Gene3D" id="3.30.200.20">
    <property type="entry name" value="Phosphorylase Kinase, domain 1"/>
    <property type="match status" value="1"/>
</dbReference>
<evidence type="ECO:0000256" key="14">
    <source>
        <dbReference type="ARBA" id="ARBA00022840"/>
    </source>
</evidence>
<evidence type="ECO:0000256" key="26">
    <source>
        <dbReference type="RuleBase" id="RU000304"/>
    </source>
</evidence>
<comment type="catalytic activity">
    <reaction evidence="23">
        <text>L-seryl-[protein] + ATP = O-phospho-L-seryl-[protein] + ADP + H(+)</text>
        <dbReference type="Rhea" id="RHEA:17989"/>
        <dbReference type="Rhea" id="RHEA-COMP:9863"/>
        <dbReference type="Rhea" id="RHEA-COMP:11604"/>
        <dbReference type="ChEBI" id="CHEBI:15378"/>
        <dbReference type="ChEBI" id="CHEBI:29999"/>
        <dbReference type="ChEBI" id="CHEBI:30616"/>
        <dbReference type="ChEBI" id="CHEBI:83421"/>
        <dbReference type="ChEBI" id="CHEBI:456216"/>
        <dbReference type="EC" id="2.7.11.22"/>
    </reaction>
</comment>
<dbReference type="SMART" id="SM00220">
    <property type="entry name" value="S_TKc"/>
    <property type="match status" value="1"/>
</dbReference>
<dbReference type="GO" id="GO:0005856">
    <property type="term" value="C:cytoskeleton"/>
    <property type="evidence" value="ECO:0007669"/>
    <property type="project" value="UniProtKB-SubCell"/>
</dbReference>
<evidence type="ECO:0000256" key="12">
    <source>
        <dbReference type="ARBA" id="ARBA00022741"/>
    </source>
</evidence>
<dbReference type="GO" id="GO:0004693">
    <property type="term" value="F:cyclin-dependent protein serine/threonine kinase activity"/>
    <property type="evidence" value="ECO:0007669"/>
    <property type="project" value="UniProtKB-EC"/>
</dbReference>
<evidence type="ECO:0000256" key="2">
    <source>
        <dbReference type="ARBA" id="ARBA00004123"/>
    </source>
</evidence>
<evidence type="ECO:0000259" key="28">
    <source>
        <dbReference type="PROSITE" id="PS50011"/>
    </source>
</evidence>
<evidence type="ECO:0000256" key="6">
    <source>
        <dbReference type="ARBA" id="ARBA00008832"/>
    </source>
</evidence>
<comment type="catalytic activity">
    <reaction evidence="20">
        <text>L-threonyl-[protein] + ATP = O-phospho-L-threonyl-[protein] + ADP + H(+)</text>
        <dbReference type="Rhea" id="RHEA:46608"/>
        <dbReference type="Rhea" id="RHEA-COMP:11060"/>
        <dbReference type="Rhea" id="RHEA-COMP:11605"/>
        <dbReference type="ChEBI" id="CHEBI:15378"/>
        <dbReference type="ChEBI" id="CHEBI:30013"/>
        <dbReference type="ChEBI" id="CHEBI:30616"/>
        <dbReference type="ChEBI" id="CHEBI:61977"/>
        <dbReference type="ChEBI" id="CHEBI:456216"/>
        <dbReference type="EC" id="2.7.11.22"/>
    </reaction>
</comment>
<evidence type="ECO:0000256" key="4">
    <source>
        <dbReference type="ARBA" id="ARBA00004245"/>
    </source>
</evidence>
<comment type="catalytic activity">
    <reaction evidence="19">
        <text>L-threonyl-[protein] + ATP = O-phospho-L-threonyl-[protein] + ADP + H(+)</text>
        <dbReference type="Rhea" id="RHEA:46608"/>
        <dbReference type="Rhea" id="RHEA-COMP:11060"/>
        <dbReference type="Rhea" id="RHEA-COMP:11605"/>
        <dbReference type="ChEBI" id="CHEBI:15378"/>
        <dbReference type="ChEBI" id="CHEBI:30013"/>
        <dbReference type="ChEBI" id="CHEBI:30616"/>
        <dbReference type="ChEBI" id="CHEBI:61977"/>
        <dbReference type="ChEBI" id="CHEBI:456216"/>
        <dbReference type="EC" id="2.7.11.24"/>
    </reaction>
</comment>
<evidence type="ECO:0000256" key="11">
    <source>
        <dbReference type="ARBA" id="ARBA00022723"/>
    </source>
</evidence>
<sequence>MIEVGDGTFGNVWRAVNKQTGEVVAIKRMKKKYYSWEECVNLREVKSLSRMNHPNIVKLKEVIREMDILYFVFEYMECNLYQLMKDRPKLFAESDIRNWCFQVFQGLSYMHQRGYFHRDLKPENLLVSKDIIKIADLGLAREIDSSPPYTEYVSTRWYRAPEVLLQSYVYTSKVDMWAMGAIMAELLSLRPLFPGASEADEIYKICSVIGSPTEKTWLEGLNLASVINYQFPQLPGVHLSSLMPYASAEAVNLIERLCSWDPCNRPSAAEALQHPFFQCCYYVPPSLRAKLSVGPRGSLEQQQQQTVKKLPPTALTHNANNKPFNNYATPKTNVPFGAGVNPRKLDIANKINQDTTWNNKPVGSYNVKDAKYIPPPGRKSPPPMNKNWVFPRGPSETANRMMNATMGGRWTYQSQKQQQPAMKAGWVGESGDMFLRPTQQPPNPYSRKIAG</sequence>
<evidence type="ECO:0000256" key="27">
    <source>
        <dbReference type="SAM" id="MobiDB-lite"/>
    </source>
</evidence>
<keyword evidence="17" id="KW-0539">Nucleus</keyword>
<evidence type="ECO:0000256" key="19">
    <source>
        <dbReference type="ARBA" id="ARBA00047592"/>
    </source>
</evidence>
<comment type="similarity">
    <text evidence="5">Belongs to the protein kinase superfamily. CMGC Ser/Thr protein kinase family. CDC2/CDKX subfamily.</text>
</comment>